<dbReference type="AlphaFoldDB" id="A0AAW0G6Q2"/>
<reference evidence="1 2" key="1">
    <citation type="submission" date="2022-09" db="EMBL/GenBank/DDBJ databases">
        <authorList>
            <person name="Palmer J.M."/>
        </authorList>
    </citation>
    <scope>NUCLEOTIDE SEQUENCE [LARGE SCALE GENOMIC DNA]</scope>
    <source>
        <strain evidence="1 2">DSM 7382</strain>
    </source>
</reference>
<gene>
    <name evidence="1" type="ORF">QCA50_010800</name>
</gene>
<accession>A0AAW0G6Q2</accession>
<proteinExistence type="predicted"/>
<evidence type="ECO:0000313" key="1">
    <source>
        <dbReference type="EMBL" id="KAK7685989.1"/>
    </source>
</evidence>
<sequence>MLSFDFPANEVHLSHLNIVEDTATGCGKMIKPTNSPPLHIKRLSCDALNNEALISKIFGPAFRDAGSVECLAIHLRQDPVSIVAYGKLLESVSSSTKHLELASSFHYSDLRTQSIAWDGLCLHSCTSLASLTLRIDLEPTIIFKYTWINMLPILLDAPNTIRELTFCCIVTTAIHDVEWPAAPNGLMLMDCVGPLLHTLQRIVFRFEMVHDWEKEGAEDWKKWGRDLADGLVRRYQKTCSRLPEGLVHFEVDYVLPSEDSGLRAPTEAAAPFNALRFFLV</sequence>
<comment type="caution">
    <text evidence="1">The sequence shown here is derived from an EMBL/GenBank/DDBJ whole genome shotgun (WGS) entry which is preliminary data.</text>
</comment>
<protein>
    <submittedName>
        <fullName evidence="1">Uncharacterized protein</fullName>
    </submittedName>
</protein>
<evidence type="ECO:0000313" key="2">
    <source>
        <dbReference type="Proteomes" id="UP001385951"/>
    </source>
</evidence>
<dbReference type="EMBL" id="JASBNA010000018">
    <property type="protein sequence ID" value="KAK7685989.1"/>
    <property type="molecule type" value="Genomic_DNA"/>
</dbReference>
<keyword evidence="2" id="KW-1185">Reference proteome</keyword>
<name>A0AAW0G6Q2_9APHY</name>
<dbReference type="Proteomes" id="UP001385951">
    <property type="component" value="Unassembled WGS sequence"/>
</dbReference>
<organism evidence="1 2">
    <name type="scientific">Cerrena zonata</name>
    <dbReference type="NCBI Taxonomy" id="2478898"/>
    <lineage>
        <taxon>Eukaryota</taxon>
        <taxon>Fungi</taxon>
        <taxon>Dikarya</taxon>
        <taxon>Basidiomycota</taxon>
        <taxon>Agaricomycotina</taxon>
        <taxon>Agaricomycetes</taxon>
        <taxon>Polyporales</taxon>
        <taxon>Cerrenaceae</taxon>
        <taxon>Cerrena</taxon>
    </lineage>
</organism>